<name>A0AAV7P6R7_PLEWA</name>
<feature type="compositionally biased region" description="Basic and acidic residues" evidence="1">
    <location>
        <begin position="20"/>
        <end position="34"/>
    </location>
</feature>
<evidence type="ECO:0000256" key="1">
    <source>
        <dbReference type="SAM" id="MobiDB-lite"/>
    </source>
</evidence>
<dbReference type="AlphaFoldDB" id="A0AAV7P6R7"/>
<comment type="caution">
    <text evidence="2">The sequence shown here is derived from an EMBL/GenBank/DDBJ whole genome shotgun (WGS) entry which is preliminary data.</text>
</comment>
<organism evidence="2 3">
    <name type="scientific">Pleurodeles waltl</name>
    <name type="common">Iberian ribbed newt</name>
    <dbReference type="NCBI Taxonomy" id="8319"/>
    <lineage>
        <taxon>Eukaryota</taxon>
        <taxon>Metazoa</taxon>
        <taxon>Chordata</taxon>
        <taxon>Craniata</taxon>
        <taxon>Vertebrata</taxon>
        <taxon>Euteleostomi</taxon>
        <taxon>Amphibia</taxon>
        <taxon>Batrachia</taxon>
        <taxon>Caudata</taxon>
        <taxon>Salamandroidea</taxon>
        <taxon>Salamandridae</taxon>
        <taxon>Pleurodelinae</taxon>
        <taxon>Pleurodeles</taxon>
    </lineage>
</organism>
<reference evidence="2" key="1">
    <citation type="journal article" date="2022" name="bioRxiv">
        <title>Sequencing and chromosome-scale assembly of the giantPleurodeles waltlgenome.</title>
        <authorList>
            <person name="Brown T."/>
            <person name="Elewa A."/>
            <person name="Iarovenko S."/>
            <person name="Subramanian E."/>
            <person name="Araus A.J."/>
            <person name="Petzold A."/>
            <person name="Susuki M."/>
            <person name="Suzuki K.-i.T."/>
            <person name="Hayashi T."/>
            <person name="Toyoda A."/>
            <person name="Oliveira C."/>
            <person name="Osipova E."/>
            <person name="Leigh N.D."/>
            <person name="Simon A."/>
            <person name="Yun M.H."/>
        </authorList>
    </citation>
    <scope>NUCLEOTIDE SEQUENCE</scope>
    <source>
        <strain evidence="2">20211129_DDA</strain>
        <tissue evidence="2">Liver</tissue>
    </source>
</reference>
<proteinExistence type="predicted"/>
<evidence type="ECO:0000313" key="3">
    <source>
        <dbReference type="Proteomes" id="UP001066276"/>
    </source>
</evidence>
<sequence>MAPFLRACWPWRLARSLAQQEERPCSRKRADSAGRRRATTQGARNVCTATVHRARPRSRGLPPPPRSRSPWQLQAHRDVYAHEEVISPTHAHRSCLAEPRASLSPE</sequence>
<gene>
    <name evidence="2" type="ORF">NDU88_001465</name>
</gene>
<dbReference type="Proteomes" id="UP001066276">
    <property type="component" value="Chromosome 7"/>
</dbReference>
<keyword evidence="3" id="KW-1185">Reference proteome</keyword>
<feature type="region of interest" description="Disordered" evidence="1">
    <location>
        <begin position="20"/>
        <end position="73"/>
    </location>
</feature>
<evidence type="ECO:0000313" key="2">
    <source>
        <dbReference type="EMBL" id="KAJ1122992.1"/>
    </source>
</evidence>
<dbReference type="EMBL" id="JANPWB010000011">
    <property type="protein sequence ID" value="KAJ1122992.1"/>
    <property type="molecule type" value="Genomic_DNA"/>
</dbReference>
<protein>
    <submittedName>
        <fullName evidence="2">Uncharacterized protein</fullName>
    </submittedName>
</protein>
<accession>A0AAV7P6R7</accession>